<evidence type="ECO:0000313" key="1">
    <source>
        <dbReference type="EMBL" id="JAH79169.1"/>
    </source>
</evidence>
<dbReference type="EMBL" id="GBXM01029408">
    <property type="protein sequence ID" value="JAH79169.1"/>
    <property type="molecule type" value="Transcribed_RNA"/>
</dbReference>
<reference evidence="1" key="1">
    <citation type="submission" date="2014-11" db="EMBL/GenBank/DDBJ databases">
        <authorList>
            <person name="Amaro Gonzalez C."/>
        </authorList>
    </citation>
    <scope>NUCLEOTIDE SEQUENCE</scope>
</reference>
<organism evidence="1">
    <name type="scientific">Anguilla anguilla</name>
    <name type="common">European freshwater eel</name>
    <name type="synonym">Muraena anguilla</name>
    <dbReference type="NCBI Taxonomy" id="7936"/>
    <lineage>
        <taxon>Eukaryota</taxon>
        <taxon>Metazoa</taxon>
        <taxon>Chordata</taxon>
        <taxon>Craniata</taxon>
        <taxon>Vertebrata</taxon>
        <taxon>Euteleostomi</taxon>
        <taxon>Actinopterygii</taxon>
        <taxon>Neopterygii</taxon>
        <taxon>Teleostei</taxon>
        <taxon>Anguilliformes</taxon>
        <taxon>Anguillidae</taxon>
        <taxon>Anguilla</taxon>
    </lineage>
</organism>
<dbReference type="AlphaFoldDB" id="A0A0E9VM02"/>
<protein>
    <submittedName>
        <fullName evidence="1">Uncharacterized protein</fullName>
    </submittedName>
</protein>
<accession>A0A0E9VM02</accession>
<reference evidence="1" key="2">
    <citation type="journal article" date="2015" name="Fish Shellfish Immunol.">
        <title>Early steps in the European eel (Anguilla anguilla)-Vibrio vulnificus interaction in the gills: Role of the RtxA13 toxin.</title>
        <authorList>
            <person name="Callol A."/>
            <person name="Pajuelo D."/>
            <person name="Ebbesson L."/>
            <person name="Teles M."/>
            <person name="MacKenzie S."/>
            <person name="Amaro C."/>
        </authorList>
    </citation>
    <scope>NUCLEOTIDE SEQUENCE</scope>
</reference>
<proteinExistence type="predicted"/>
<sequence length="19" mass="2108">MSKSSLKETNVEVCLLLVN</sequence>
<name>A0A0E9VM02_ANGAN</name>